<dbReference type="Proteomes" id="UP000266723">
    <property type="component" value="Unassembled WGS sequence"/>
</dbReference>
<comment type="caution">
    <text evidence="1">The sequence shown here is derived from an EMBL/GenBank/DDBJ whole genome shotgun (WGS) entry which is preliminary data.</text>
</comment>
<accession>A0ABQ7AYW1</accession>
<reference evidence="1 2" key="1">
    <citation type="journal article" date="2020" name="BMC Genomics">
        <title>Intraspecific diversification of the crop wild relative Brassica cretica Lam. using demographic model selection.</title>
        <authorList>
            <person name="Kioukis A."/>
            <person name="Michalopoulou V.A."/>
            <person name="Briers L."/>
            <person name="Pirintsos S."/>
            <person name="Studholme D.J."/>
            <person name="Pavlidis P."/>
            <person name="Sarris P.F."/>
        </authorList>
    </citation>
    <scope>NUCLEOTIDE SEQUENCE [LARGE SCALE GENOMIC DNA]</scope>
    <source>
        <strain evidence="2">cv. PFS-1207/04</strain>
    </source>
</reference>
<protein>
    <submittedName>
        <fullName evidence="1">Uncharacterized protein</fullName>
    </submittedName>
</protein>
<organism evidence="1 2">
    <name type="scientific">Brassica cretica</name>
    <name type="common">Mustard</name>
    <dbReference type="NCBI Taxonomy" id="69181"/>
    <lineage>
        <taxon>Eukaryota</taxon>
        <taxon>Viridiplantae</taxon>
        <taxon>Streptophyta</taxon>
        <taxon>Embryophyta</taxon>
        <taxon>Tracheophyta</taxon>
        <taxon>Spermatophyta</taxon>
        <taxon>Magnoliopsida</taxon>
        <taxon>eudicotyledons</taxon>
        <taxon>Gunneridae</taxon>
        <taxon>Pentapetalae</taxon>
        <taxon>rosids</taxon>
        <taxon>malvids</taxon>
        <taxon>Brassicales</taxon>
        <taxon>Brassicaceae</taxon>
        <taxon>Brassiceae</taxon>
        <taxon>Brassica</taxon>
    </lineage>
</organism>
<dbReference type="EMBL" id="QGKV02001556">
    <property type="protein sequence ID" value="KAF3519109.1"/>
    <property type="molecule type" value="Genomic_DNA"/>
</dbReference>
<evidence type="ECO:0000313" key="1">
    <source>
        <dbReference type="EMBL" id="KAF3519109.1"/>
    </source>
</evidence>
<proteinExistence type="predicted"/>
<keyword evidence="2" id="KW-1185">Reference proteome</keyword>
<gene>
    <name evidence="1" type="ORF">DY000_02062653</name>
</gene>
<sequence>MIKCPSGLVTSQRLVTPSRSRCKRSRAETKCGSGLAQQCVEAAGKIPHSLPHIYLLQRPEDEVRKPLWSSQRFVEYLSGMTKTARSRCRGSTA</sequence>
<evidence type="ECO:0000313" key="2">
    <source>
        <dbReference type="Proteomes" id="UP000266723"/>
    </source>
</evidence>
<name>A0ABQ7AYW1_BRACR</name>